<keyword evidence="7" id="KW-1185">Reference proteome</keyword>
<keyword evidence="3" id="KW-0804">Transcription</keyword>
<dbReference type="OrthoDB" id="9791752at2"/>
<dbReference type="PANTHER" id="PTHR30136:SF24">
    <property type="entry name" value="HTH-TYPE TRANSCRIPTIONAL REPRESSOR ALLR"/>
    <property type="match status" value="1"/>
</dbReference>
<dbReference type="EMBL" id="LFZW01000001">
    <property type="protein sequence ID" value="KMY51840.1"/>
    <property type="molecule type" value="Genomic_DNA"/>
</dbReference>
<dbReference type="STRING" id="1679170.AC625_21830"/>
<dbReference type="GO" id="GO:0045892">
    <property type="term" value="P:negative regulation of DNA-templated transcription"/>
    <property type="evidence" value="ECO:0007669"/>
    <property type="project" value="UniProtKB-ARBA"/>
</dbReference>
<evidence type="ECO:0000256" key="1">
    <source>
        <dbReference type="ARBA" id="ARBA00023015"/>
    </source>
</evidence>
<proteinExistence type="predicted"/>
<name>A0A0K9GZ01_9BACI</name>
<protein>
    <submittedName>
        <fullName evidence="6">IclR family transcriptional regulator</fullName>
    </submittedName>
</protein>
<evidence type="ECO:0000259" key="4">
    <source>
        <dbReference type="PROSITE" id="PS51077"/>
    </source>
</evidence>
<accession>A0A0K9GZ01</accession>
<dbReference type="InterPro" id="IPR005471">
    <property type="entry name" value="Tscrpt_reg_IclR_N"/>
</dbReference>
<reference evidence="7" key="1">
    <citation type="submission" date="2015-07" db="EMBL/GenBank/DDBJ databases">
        <title>Genome sequencing project for genomic taxonomy and phylogenomics of Bacillus-like bacteria.</title>
        <authorList>
            <person name="Liu B."/>
            <person name="Wang J."/>
            <person name="Zhu Y."/>
            <person name="Liu G."/>
            <person name="Chen Q."/>
            <person name="Chen Z."/>
            <person name="Lan J."/>
            <person name="Che J."/>
            <person name="Ge C."/>
            <person name="Shi H."/>
            <person name="Pan Z."/>
            <person name="Liu X."/>
        </authorList>
    </citation>
    <scope>NUCLEOTIDE SEQUENCE [LARGE SCALE GENOMIC DNA]</scope>
    <source>
        <strain evidence="7">FJAT-27997</strain>
    </source>
</reference>
<dbReference type="Gene3D" id="1.10.10.10">
    <property type="entry name" value="Winged helix-like DNA-binding domain superfamily/Winged helix DNA-binding domain"/>
    <property type="match status" value="1"/>
</dbReference>
<evidence type="ECO:0000313" key="7">
    <source>
        <dbReference type="Proteomes" id="UP000037146"/>
    </source>
</evidence>
<dbReference type="PANTHER" id="PTHR30136">
    <property type="entry name" value="HELIX-TURN-HELIX TRANSCRIPTIONAL REGULATOR, ICLR FAMILY"/>
    <property type="match status" value="1"/>
</dbReference>
<dbReference type="GO" id="GO:0003700">
    <property type="term" value="F:DNA-binding transcription factor activity"/>
    <property type="evidence" value="ECO:0007669"/>
    <property type="project" value="TreeGrafter"/>
</dbReference>
<dbReference type="InterPro" id="IPR014757">
    <property type="entry name" value="Tscrpt_reg_IclR_C"/>
</dbReference>
<evidence type="ECO:0000256" key="2">
    <source>
        <dbReference type="ARBA" id="ARBA00023125"/>
    </source>
</evidence>
<dbReference type="PROSITE" id="PS51078">
    <property type="entry name" value="ICLR_ED"/>
    <property type="match status" value="1"/>
</dbReference>
<dbReference type="SMART" id="SM00346">
    <property type="entry name" value="HTH_ICLR"/>
    <property type="match status" value="1"/>
</dbReference>
<evidence type="ECO:0000256" key="3">
    <source>
        <dbReference type="ARBA" id="ARBA00023163"/>
    </source>
</evidence>
<feature type="domain" description="HTH iclR-type" evidence="4">
    <location>
        <begin position="2"/>
        <end position="64"/>
    </location>
</feature>
<comment type="caution">
    <text evidence="6">The sequence shown here is derived from an EMBL/GenBank/DDBJ whole genome shotgun (WGS) entry which is preliminary data.</text>
</comment>
<keyword evidence="1" id="KW-0805">Transcription regulation</keyword>
<sequence length="255" mass="29394">MLKTVDVALTVIQMFTKDEPEWSGSELAHKMNLDHAKIYRILETFESRNFLQKDPTTKKYSLGFAAWELGMAVYDRLNVKEFIQPILEELFQQTEESVFLTLLDKDEAVTFEAIEPDNKVKFSVTVGSRAPLYVGASYRSILAFMSEEFINSYLTKSELKQYTEKTMTNPEEIKRDLNKIRQQGWAVSEGEYTPDIIAIAVPVFDQHHKIIGSLTISGPIYRMTEEKRSEFISLLEEAQVKLADVIYKFPLKIRA</sequence>
<dbReference type="AlphaFoldDB" id="A0A0K9GZ01"/>
<dbReference type="Pfam" id="PF09339">
    <property type="entry name" value="HTH_IclR"/>
    <property type="match status" value="1"/>
</dbReference>
<dbReference type="InterPro" id="IPR029016">
    <property type="entry name" value="GAF-like_dom_sf"/>
</dbReference>
<keyword evidence="2" id="KW-0238">DNA-binding</keyword>
<dbReference type="Pfam" id="PF01614">
    <property type="entry name" value="IclR_C"/>
    <property type="match status" value="1"/>
</dbReference>
<feature type="domain" description="IclR-ED" evidence="5">
    <location>
        <begin position="65"/>
        <end position="248"/>
    </location>
</feature>
<dbReference type="Proteomes" id="UP000037146">
    <property type="component" value="Unassembled WGS sequence"/>
</dbReference>
<dbReference type="InterPro" id="IPR050707">
    <property type="entry name" value="HTH_MetabolicPath_Reg"/>
</dbReference>
<dbReference type="InterPro" id="IPR036388">
    <property type="entry name" value="WH-like_DNA-bd_sf"/>
</dbReference>
<dbReference type="GO" id="GO:0003677">
    <property type="term" value="F:DNA binding"/>
    <property type="evidence" value="ECO:0007669"/>
    <property type="project" value="UniProtKB-KW"/>
</dbReference>
<dbReference type="PATRIC" id="fig|1679170.3.peg.4923"/>
<dbReference type="SUPFAM" id="SSF55781">
    <property type="entry name" value="GAF domain-like"/>
    <property type="match status" value="1"/>
</dbReference>
<evidence type="ECO:0000259" key="5">
    <source>
        <dbReference type="PROSITE" id="PS51078"/>
    </source>
</evidence>
<evidence type="ECO:0000313" key="6">
    <source>
        <dbReference type="EMBL" id="KMY51840.1"/>
    </source>
</evidence>
<gene>
    <name evidence="6" type="ORF">AC625_21830</name>
</gene>
<dbReference type="InterPro" id="IPR036390">
    <property type="entry name" value="WH_DNA-bd_sf"/>
</dbReference>
<dbReference type="RefSeq" id="WP_049683190.1">
    <property type="nucleotide sequence ID" value="NZ_LFZW01000001.1"/>
</dbReference>
<dbReference type="Gene3D" id="3.30.450.40">
    <property type="match status" value="1"/>
</dbReference>
<organism evidence="6 7">
    <name type="scientific">Peribacillus loiseleuriae</name>
    <dbReference type="NCBI Taxonomy" id="1679170"/>
    <lineage>
        <taxon>Bacteria</taxon>
        <taxon>Bacillati</taxon>
        <taxon>Bacillota</taxon>
        <taxon>Bacilli</taxon>
        <taxon>Bacillales</taxon>
        <taxon>Bacillaceae</taxon>
        <taxon>Peribacillus</taxon>
    </lineage>
</organism>
<dbReference type="SUPFAM" id="SSF46785">
    <property type="entry name" value="Winged helix' DNA-binding domain"/>
    <property type="match status" value="1"/>
</dbReference>
<dbReference type="PROSITE" id="PS51077">
    <property type="entry name" value="HTH_ICLR"/>
    <property type="match status" value="1"/>
</dbReference>